<proteinExistence type="predicted"/>
<reference evidence="2" key="1">
    <citation type="submission" date="2021-01" db="EMBL/GenBank/DDBJ databases">
        <title>Genome public.</title>
        <authorList>
            <person name="Liu C."/>
            <person name="Sun Q."/>
        </authorList>
    </citation>
    <scope>NUCLEOTIDE SEQUENCE [LARGE SCALE GENOMIC DNA]</scope>
    <source>
        <strain evidence="2">YIM B02567</strain>
    </source>
</reference>
<name>A0ABS1FZL7_9FLAO</name>
<protein>
    <recommendedName>
        <fullName evidence="3">Outer membrane protein beta-barrel domain-containing protein</fullName>
    </recommendedName>
</protein>
<dbReference type="Proteomes" id="UP000628669">
    <property type="component" value="Unassembled WGS sequence"/>
</dbReference>
<comment type="caution">
    <text evidence="1">The sequence shown here is derived from an EMBL/GenBank/DDBJ whole genome shotgun (WGS) entry which is preliminary data.</text>
</comment>
<gene>
    <name evidence="1" type="ORF">JHL15_18650</name>
</gene>
<organism evidence="1 2">
    <name type="scientific">Chryseobacterium paridis</name>
    <dbReference type="NCBI Taxonomy" id="2800328"/>
    <lineage>
        <taxon>Bacteria</taxon>
        <taxon>Pseudomonadati</taxon>
        <taxon>Bacteroidota</taxon>
        <taxon>Flavobacteriia</taxon>
        <taxon>Flavobacteriales</taxon>
        <taxon>Weeksellaceae</taxon>
        <taxon>Chryseobacterium group</taxon>
        <taxon>Chryseobacterium</taxon>
    </lineage>
</organism>
<accession>A0ABS1FZL7</accession>
<dbReference type="RefSeq" id="WP_200248217.1">
    <property type="nucleotide sequence ID" value="NZ_JAENHK010000010.1"/>
</dbReference>
<evidence type="ECO:0008006" key="3">
    <source>
        <dbReference type="Google" id="ProtNLM"/>
    </source>
</evidence>
<dbReference type="EMBL" id="JAENHK010000010">
    <property type="protein sequence ID" value="MBK1897793.1"/>
    <property type="molecule type" value="Genomic_DNA"/>
</dbReference>
<keyword evidence="2" id="KW-1185">Reference proteome</keyword>
<sequence>MEYYTKGITRNVYLSVTYKFGNNDVKGATKQVKFEESNRAGGNGGN</sequence>
<evidence type="ECO:0000313" key="2">
    <source>
        <dbReference type="Proteomes" id="UP000628669"/>
    </source>
</evidence>
<evidence type="ECO:0000313" key="1">
    <source>
        <dbReference type="EMBL" id="MBK1897793.1"/>
    </source>
</evidence>